<dbReference type="Proteomes" id="UP001064632">
    <property type="component" value="Chromosome"/>
</dbReference>
<dbReference type="PANTHER" id="PTHR35006">
    <property type="entry name" value="GLYOXALASE FAMILY PROTEIN (AFU_ORTHOLOGUE AFUA_5G14830)"/>
    <property type="match status" value="1"/>
</dbReference>
<evidence type="ECO:0000259" key="1">
    <source>
        <dbReference type="PROSITE" id="PS51819"/>
    </source>
</evidence>
<accession>A0ABY6BFF4</accession>
<dbReference type="InterPro" id="IPR029068">
    <property type="entry name" value="Glyas_Bleomycin-R_OHBP_Dase"/>
</dbReference>
<dbReference type="InterPro" id="IPR004360">
    <property type="entry name" value="Glyas_Fos-R_dOase_dom"/>
</dbReference>
<protein>
    <submittedName>
        <fullName evidence="2">VOC family protein</fullName>
    </submittedName>
</protein>
<dbReference type="InterPro" id="IPR037523">
    <property type="entry name" value="VOC_core"/>
</dbReference>
<dbReference type="CDD" id="cd07262">
    <property type="entry name" value="VOC_like"/>
    <property type="match status" value="1"/>
</dbReference>
<dbReference type="Pfam" id="PF00903">
    <property type="entry name" value="Glyoxalase"/>
    <property type="match status" value="1"/>
</dbReference>
<dbReference type="SUPFAM" id="SSF54593">
    <property type="entry name" value="Glyoxalase/Bleomycin resistance protein/Dihydroxybiphenyl dioxygenase"/>
    <property type="match status" value="1"/>
</dbReference>
<dbReference type="EMBL" id="CP104694">
    <property type="protein sequence ID" value="UXI67090.1"/>
    <property type="molecule type" value="Genomic_DNA"/>
</dbReference>
<name>A0ABY6BFF4_9GAMM</name>
<feature type="domain" description="VOC" evidence="1">
    <location>
        <begin position="1"/>
        <end position="126"/>
    </location>
</feature>
<organism evidence="2 3">
    <name type="scientific">Tahibacter amnicola</name>
    <dbReference type="NCBI Taxonomy" id="2976241"/>
    <lineage>
        <taxon>Bacteria</taxon>
        <taxon>Pseudomonadati</taxon>
        <taxon>Pseudomonadota</taxon>
        <taxon>Gammaproteobacteria</taxon>
        <taxon>Lysobacterales</taxon>
        <taxon>Rhodanobacteraceae</taxon>
        <taxon>Tahibacter</taxon>
    </lineage>
</organism>
<gene>
    <name evidence="2" type="ORF">N4264_20420</name>
</gene>
<dbReference type="PANTHER" id="PTHR35006:SF2">
    <property type="entry name" value="GLYOXALASE FAMILY PROTEIN (AFU_ORTHOLOGUE AFUA_5G14830)"/>
    <property type="match status" value="1"/>
</dbReference>
<keyword evidence="3" id="KW-1185">Reference proteome</keyword>
<reference evidence="2" key="1">
    <citation type="submission" date="2022-09" db="EMBL/GenBank/DDBJ databases">
        <title>Tahibacter sp. nov., isolated from a fresh water.</title>
        <authorList>
            <person name="Baek J.H."/>
            <person name="Lee J.K."/>
            <person name="Kim J.M."/>
            <person name="Jeon C.O."/>
        </authorList>
    </citation>
    <scope>NUCLEOTIDE SEQUENCE</scope>
    <source>
        <strain evidence="2">W38</strain>
    </source>
</reference>
<proteinExistence type="predicted"/>
<dbReference type="Gene3D" id="3.10.180.10">
    <property type="entry name" value="2,3-Dihydroxybiphenyl 1,2-Dioxygenase, domain 1"/>
    <property type="match status" value="1"/>
</dbReference>
<dbReference type="PROSITE" id="PS51819">
    <property type="entry name" value="VOC"/>
    <property type="match status" value="1"/>
</dbReference>
<evidence type="ECO:0000313" key="3">
    <source>
        <dbReference type="Proteomes" id="UP001064632"/>
    </source>
</evidence>
<sequence>MLDHIGFKVADFAKSRAFYTRVLATLGYGEVLDVTPEMTGTDTHHLGYGKDGNPTFWISTGNTPPTGLHVAFVAPNRAAIDAFHREALAAGATDNGGPGLRPHYHPTYYAAFVLDPDGVNIEAVCHAPE</sequence>
<dbReference type="RefSeq" id="WP_261694066.1">
    <property type="nucleotide sequence ID" value="NZ_CP104694.1"/>
</dbReference>
<evidence type="ECO:0000313" key="2">
    <source>
        <dbReference type="EMBL" id="UXI67090.1"/>
    </source>
</evidence>